<keyword evidence="4 5" id="KW-0472">Membrane</keyword>
<dbReference type="Pfam" id="PF00083">
    <property type="entry name" value="Sugar_tr"/>
    <property type="match status" value="1"/>
</dbReference>
<dbReference type="InterPro" id="IPR036259">
    <property type="entry name" value="MFS_trans_sf"/>
</dbReference>
<dbReference type="SUPFAM" id="SSF103473">
    <property type="entry name" value="MFS general substrate transporter"/>
    <property type="match status" value="1"/>
</dbReference>
<dbReference type="InterPro" id="IPR020846">
    <property type="entry name" value="MFS_dom"/>
</dbReference>
<evidence type="ECO:0000256" key="2">
    <source>
        <dbReference type="ARBA" id="ARBA00022692"/>
    </source>
</evidence>
<dbReference type="Gene3D" id="1.20.1250.20">
    <property type="entry name" value="MFS general substrate transporter like domains"/>
    <property type="match status" value="1"/>
</dbReference>
<dbReference type="STRING" id="667725.A0A0L0FQQ8"/>
<keyword evidence="3 5" id="KW-1133">Transmembrane helix</keyword>
<name>A0A0L0FQQ8_9EUKA</name>
<evidence type="ECO:0000313" key="7">
    <source>
        <dbReference type="EMBL" id="KNC79095.1"/>
    </source>
</evidence>
<proteinExistence type="predicted"/>
<gene>
    <name evidence="7" type="ORF">SARC_08507</name>
</gene>
<feature type="transmembrane region" description="Helical" evidence="5">
    <location>
        <begin position="64"/>
        <end position="87"/>
    </location>
</feature>
<evidence type="ECO:0000256" key="3">
    <source>
        <dbReference type="ARBA" id="ARBA00022989"/>
    </source>
</evidence>
<accession>A0A0L0FQQ8</accession>
<protein>
    <recommendedName>
        <fullName evidence="6">Major facilitator superfamily (MFS) profile domain-containing protein</fullName>
    </recommendedName>
</protein>
<dbReference type="GO" id="GO:0005886">
    <property type="term" value="C:plasma membrane"/>
    <property type="evidence" value="ECO:0007669"/>
    <property type="project" value="TreeGrafter"/>
</dbReference>
<dbReference type="GO" id="GO:0055056">
    <property type="term" value="F:D-glucose transmembrane transporter activity"/>
    <property type="evidence" value="ECO:0007669"/>
    <property type="project" value="TreeGrafter"/>
</dbReference>
<keyword evidence="8" id="KW-1185">Reference proteome</keyword>
<dbReference type="InterPro" id="IPR005828">
    <property type="entry name" value="MFS_sugar_transport-like"/>
</dbReference>
<dbReference type="GO" id="GO:0046323">
    <property type="term" value="P:D-glucose import"/>
    <property type="evidence" value="ECO:0007669"/>
    <property type="project" value="TreeGrafter"/>
</dbReference>
<reference evidence="7 8" key="1">
    <citation type="submission" date="2011-02" db="EMBL/GenBank/DDBJ databases">
        <title>The Genome Sequence of Sphaeroforma arctica JP610.</title>
        <authorList>
            <consortium name="The Broad Institute Genome Sequencing Platform"/>
            <person name="Russ C."/>
            <person name="Cuomo C."/>
            <person name="Young S.K."/>
            <person name="Zeng Q."/>
            <person name="Gargeya S."/>
            <person name="Alvarado L."/>
            <person name="Berlin A."/>
            <person name="Chapman S.B."/>
            <person name="Chen Z."/>
            <person name="Freedman E."/>
            <person name="Gellesch M."/>
            <person name="Goldberg J."/>
            <person name="Griggs A."/>
            <person name="Gujja S."/>
            <person name="Heilman E."/>
            <person name="Heiman D."/>
            <person name="Howarth C."/>
            <person name="Mehta T."/>
            <person name="Neiman D."/>
            <person name="Pearson M."/>
            <person name="Roberts A."/>
            <person name="Saif S."/>
            <person name="Shea T."/>
            <person name="Shenoy N."/>
            <person name="Sisk P."/>
            <person name="Stolte C."/>
            <person name="Sykes S."/>
            <person name="White J."/>
            <person name="Yandava C."/>
            <person name="Burger G."/>
            <person name="Gray M.W."/>
            <person name="Holland P.W.H."/>
            <person name="King N."/>
            <person name="Lang F.B.F."/>
            <person name="Roger A.J."/>
            <person name="Ruiz-Trillo I."/>
            <person name="Haas B."/>
            <person name="Nusbaum C."/>
            <person name="Birren B."/>
        </authorList>
    </citation>
    <scope>NUCLEOTIDE SEQUENCE [LARGE SCALE GENOMIC DNA]</scope>
    <source>
        <strain evidence="7 8">JP610</strain>
    </source>
</reference>
<dbReference type="RefSeq" id="XP_014152997.1">
    <property type="nucleotide sequence ID" value="XM_014297522.1"/>
</dbReference>
<evidence type="ECO:0000256" key="4">
    <source>
        <dbReference type="ARBA" id="ARBA00023136"/>
    </source>
</evidence>
<evidence type="ECO:0000259" key="6">
    <source>
        <dbReference type="PROSITE" id="PS50850"/>
    </source>
</evidence>
<sequence length="150" mass="16162">VGRRPLTIWGFAGQGLSHLAFVLCLVYGFTWPSVLCVLAGVACFSIGPGPVPWMLAGELIPTRLVSSAVMLVAIVNWIFTFVIGQAYPLMNDALGPYSFAPFAVSCFLVALYAHTTMPETKGKTSEEIDALFGNQAGGVRYIPLAQRYSQ</sequence>
<keyword evidence="2 5" id="KW-0812">Transmembrane</keyword>
<feature type="transmembrane region" description="Helical" evidence="5">
    <location>
        <begin position="93"/>
        <end position="113"/>
    </location>
</feature>
<dbReference type="PANTHER" id="PTHR23503:SF132">
    <property type="entry name" value="SOLUTE CARRIER FAMILY 2, FACILITATED GLUCOSE TRANSPORTER MEMBER 5-LIKE"/>
    <property type="match status" value="1"/>
</dbReference>
<dbReference type="GO" id="GO:0070837">
    <property type="term" value="P:dehydroascorbic acid transport"/>
    <property type="evidence" value="ECO:0007669"/>
    <property type="project" value="TreeGrafter"/>
</dbReference>
<feature type="domain" description="Major facilitator superfamily (MFS) profile" evidence="6">
    <location>
        <begin position="1"/>
        <end position="121"/>
    </location>
</feature>
<dbReference type="PROSITE" id="PS50850">
    <property type="entry name" value="MFS"/>
    <property type="match status" value="1"/>
</dbReference>
<evidence type="ECO:0000256" key="5">
    <source>
        <dbReference type="SAM" id="Phobius"/>
    </source>
</evidence>
<dbReference type="AlphaFoldDB" id="A0A0L0FQQ8"/>
<feature type="non-terminal residue" evidence="7">
    <location>
        <position position="1"/>
    </location>
</feature>
<dbReference type="EMBL" id="KQ242366">
    <property type="protein sequence ID" value="KNC79095.1"/>
    <property type="molecule type" value="Genomic_DNA"/>
</dbReference>
<dbReference type="Proteomes" id="UP000054560">
    <property type="component" value="Unassembled WGS sequence"/>
</dbReference>
<dbReference type="PANTHER" id="PTHR23503">
    <property type="entry name" value="SOLUTE CARRIER FAMILY 2"/>
    <property type="match status" value="1"/>
</dbReference>
<dbReference type="OrthoDB" id="4142200at2759"/>
<organism evidence="7 8">
    <name type="scientific">Sphaeroforma arctica JP610</name>
    <dbReference type="NCBI Taxonomy" id="667725"/>
    <lineage>
        <taxon>Eukaryota</taxon>
        <taxon>Ichthyosporea</taxon>
        <taxon>Ichthyophonida</taxon>
        <taxon>Sphaeroforma</taxon>
    </lineage>
</organism>
<dbReference type="InterPro" id="IPR045263">
    <property type="entry name" value="GLUT"/>
</dbReference>
<dbReference type="GeneID" id="25909011"/>
<feature type="transmembrane region" description="Helical" evidence="5">
    <location>
        <begin position="20"/>
        <end position="44"/>
    </location>
</feature>
<evidence type="ECO:0000256" key="1">
    <source>
        <dbReference type="ARBA" id="ARBA00004141"/>
    </source>
</evidence>
<evidence type="ECO:0000313" key="8">
    <source>
        <dbReference type="Proteomes" id="UP000054560"/>
    </source>
</evidence>
<dbReference type="eggNOG" id="KOG0569">
    <property type="taxonomic scope" value="Eukaryota"/>
</dbReference>
<comment type="subcellular location">
    <subcellularLocation>
        <location evidence="1">Membrane</location>
        <topology evidence="1">Multi-pass membrane protein</topology>
    </subcellularLocation>
</comment>